<sequence length="91" mass="10087">MARWDIFCTVIDNYGDAAVSWRLARQLTAEHGKSVRLWLDNLQPLSALCPEVNVMLPQQTVLGIDIRHWNASGVRSCLLPSPADVITTNGV</sequence>
<dbReference type="Pfam" id="PF10093">
    <property type="entry name" value="EarP"/>
    <property type="match status" value="1"/>
</dbReference>
<comment type="caution">
    <text evidence="3">The sequence shown here is derived from an EMBL/GenBank/DDBJ whole genome shotgun (WGS) entry which is preliminary data.</text>
</comment>
<organism evidence="3">
    <name type="scientific">mine drainage metagenome</name>
    <dbReference type="NCBI Taxonomy" id="410659"/>
    <lineage>
        <taxon>unclassified sequences</taxon>
        <taxon>metagenomes</taxon>
        <taxon>ecological metagenomes</taxon>
    </lineage>
</organism>
<evidence type="ECO:0000256" key="1">
    <source>
        <dbReference type="ARBA" id="ARBA00022676"/>
    </source>
</evidence>
<reference evidence="3" key="1">
    <citation type="submission" date="2009-10" db="EMBL/GenBank/DDBJ databases">
        <title>Diversity of trophic interactions inside an arsenic-rich microbial ecosystem.</title>
        <authorList>
            <person name="Bertin P.N."/>
            <person name="Heinrich-Salmeron A."/>
            <person name="Pelletier E."/>
            <person name="Goulhen-Chollet F."/>
            <person name="Arsene-Ploetze F."/>
            <person name="Gallien S."/>
            <person name="Calteau A."/>
            <person name="Vallenet D."/>
            <person name="Casiot C."/>
            <person name="Chane-Woon-Ming B."/>
            <person name="Giloteaux L."/>
            <person name="Barakat M."/>
            <person name="Bonnefoy V."/>
            <person name="Bruneel O."/>
            <person name="Chandler M."/>
            <person name="Cleiss J."/>
            <person name="Duran R."/>
            <person name="Elbaz-Poulichet F."/>
            <person name="Fonknechten N."/>
            <person name="Lauga B."/>
            <person name="Mornico D."/>
            <person name="Ortet P."/>
            <person name="Schaeffer C."/>
            <person name="Siguier P."/>
            <person name="Alexander Thil Smith A."/>
            <person name="Van Dorsselaer A."/>
            <person name="Weissenbach J."/>
            <person name="Medigue C."/>
            <person name="Le Paslier D."/>
        </authorList>
    </citation>
    <scope>NUCLEOTIDE SEQUENCE</scope>
</reference>
<evidence type="ECO:0000256" key="2">
    <source>
        <dbReference type="ARBA" id="ARBA00022679"/>
    </source>
</evidence>
<evidence type="ECO:0000313" key="3">
    <source>
        <dbReference type="EMBL" id="CBI09306.1"/>
    </source>
</evidence>
<dbReference type="EMBL" id="CABR01000025">
    <property type="protein sequence ID" value="CBI09306.1"/>
    <property type="molecule type" value="Genomic_DNA"/>
</dbReference>
<keyword evidence="2" id="KW-0808">Transferase</keyword>
<dbReference type="AlphaFoldDB" id="E6QPY5"/>
<protein>
    <submittedName>
        <fullName evidence="3">Uncharacterized protein</fullName>
    </submittedName>
</protein>
<dbReference type="GO" id="GO:0106361">
    <property type="term" value="F:protein-arginine rhamnosyltransferase activity"/>
    <property type="evidence" value="ECO:0007669"/>
    <property type="project" value="InterPro"/>
</dbReference>
<proteinExistence type="predicted"/>
<name>E6QPY5_9ZZZZ</name>
<accession>E6QPY5</accession>
<keyword evidence="1" id="KW-0328">Glycosyltransferase</keyword>
<dbReference type="InterPro" id="IPR016633">
    <property type="entry name" value="EarP"/>
</dbReference>
<gene>
    <name evidence="3" type="ORF">CARN7_0031</name>
</gene>